<evidence type="ECO:0000313" key="1">
    <source>
        <dbReference type="EMBL" id="AFU02886.1"/>
    </source>
</evidence>
<dbReference type="AlphaFoldDB" id="K0F5Z2"/>
<proteinExistence type="predicted"/>
<dbReference type="EMBL" id="CP003876">
    <property type="protein sequence ID" value="AFU02886.1"/>
    <property type="molecule type" value="Genomic_DNA"/>
</dbReference>
<accession>K0F5Z2</accession>
<organism evidence="1 2">
    <name type="scientific">Nocardia brasiliensis (strain ATCC 700358 / HUJEG-1)</name>
    <dbReference type="NCBI Taxonomy" id="1133849"/>
    <lineage>
        <taxon>Bacteria</taxon>
        <taxon>Bacillati</taxon>
        <taxon>Actinomycetota</taxon>
        <taxon>Actinomycetes</taxon>
        <taxon>Mycobacteriales</taxon>
        <taxon>Nocardiaceae</taxon>
        <taxon>Nocardia</taxon>
    </lineage>
</organism>
<dbReference type="RefSeq" id="WP_014985741.1">
    <property type="nucleotide sequence ID" value="NC_018681.1"/>
</dbReference>
<keyword evidence="2" id="KW-1185">Reference proteome</keyword>
<dbReference type="Proteomes" id="UP000006304">
    <property type="component" value="Chromosome"/>
</dbReference>
<name>K0F5Z2_NOCB7</name>
<gene>
    <name evidence="1" type="ORF">O3I_024665</name>
</gene>
<evidence type="ECO:0000313" key="2">
    <source>
        <dbReference type="Proteomes" id="UP000006304"/>
    </source>
</evidence>
<sequence length="84" mass="8960">MFDSEFAPGDPVRWFDDGHGRGLPADHPAAVRRSGVVSSVLRNPDGSGPAVGYFVRCYSTISGSYIATVRPDLGHVLALDERAS</sequence>
<dbReference type="HOGENOM" id="CLU_2524204_0_0_11"/>
<protein>
    <submittedName>
        <fullName evidence="1">Uncharacterized protein</fullName>
    </submittedName>
</protein>
<dbReference type="KEGG" id="nbr:O3I_024665"/>
<reference evidence="1 2" key="1">
    <citation type="journal article" date="2012" name="J. Bacteriol.">
        <title>Complete genome sequence of Nocardia brasiliensis HUJEG-1.</title>
        <authorList>
            <person name="Vera-Cabrera L."/>
            <person name="Ortiz-Lopez R."/>
            <person name="Elizondo-Gonzalez R."/>
            <person name="Perez-Maya A.A."/>
            <person name="Ocampo-Candiani J."/>
        </authorList>
    </citation>
    <scope>NUCLEOTIDE SEQUENCE [LARGE SCALE GENOMIC DNA]</scope>
    <source>
        <strain evidence="2">ATCC 700358</strain>
    </source>
</reference>